<evidence type="ECO:0000256" key="2">
    <source>
        <dbReference type="ARBA" id="ARBA00023125"/>
    </source>
</evidence>
<dbReference type="PANTHER" id="PTHR30146:SF153">
    <property type="entry name" value="LACTOSE OPERON REPRESSOR"/>
    <property type="match status" value="1"/>
</dbReference>
<dbReference type="Pfam" id="PF13377">
    <property type="entry name" value="Peripla_BP_3"/>
    <property type="match status" value="1"/>
</dbReference>
<feature type="compositionally biased region" description="Basic and acidic residues" evidence="4">
    <location>
        <begin position="314"/>
        <end position="326"/>
    </location>
</feature>
<evidence type="ECO:0000256" key="4">
    <source>
        <dbReference type="SAM" id="MobiDB-lite"/>
    </source>
</evidence>
<dbReference type="PANTHER" id="PTHR30146">
    <property type="entry name" value="LACI-RELATED TRANSCRIPTIONAL REPRESSOR"/>
    <property type="match status" value="1"/>
</dbReference>
<dbReference type="KEGG" id="tmk:QGN29_06815"/>
<dbReference type="CDD" id="cd01392">
    <property type="entry name" value="HTH_LacI"/>
    <property type="match status" value="1"/>
</dbReference>
<dbReference type="SUPFAM" id="SSF47413">
    <property type="entry name" value="lambda repressor-like DNA-binding domains"/>
    <property type="match status" value="1"/>
</dbReference>
<dbReference type="Gene3D" id="3.40.50.2300">
    <property type="match status" value="2"/>
</dbReference>
<dbReference type="Pfam" id="PF00356">
    <property type="entry name" value="LacI"/>
    <property type="match status" value="1"/>
</dbReference>
<dbReference type="Proteomes" id="UP001268683">
    <property type="component" value="Chromosome"/>
</dbReference>
<evidence type="ECO:0000313" key="7">
    <source>
        <dbReference type="Proteomes" id="UP001268683"/>
    </source>
</evidence>
<dbReference type="GO" id="GO:0000976">
    <property type="term" value="F:transcription cis-regulatory region binding"/>
    <property type="evidence" value="ECO:0007669"/>
    <property type="project" value="TreeGrafter"/>
</dbReference>
<feature type="domain" description="HTH lacI-type" evidence="5">
    <location>
        <begin position="4"/>
        <end position="58"/>
    </location>
</feature>
<gene>
    <name evidence="6" type="ORF">QGN29_06815</name>
</gene>
<dbReference type="SUPFAM" id="SSF53822">
    <property type="entry name" value="Periplasmic binding protein-like I"/>
    <property type="match status" value="1"/>
</dbReference>
<accession>A0AA52EKC5</accession>
<dbReference type="InterPro" id="IPR000843">
    <property type="entry name" value="HTH_LacI"/>
</dbReference>
<dbReference type="CDD" id="cd01545">
    <property type="entry name" value="PBP1_SalR"/>
    <property type="match status" value="1"/>
</dbReference>
<dbReference type="EMBL" id="CP123872">
    <property type="protein sequence ID" value="WND04084.1"/>
    <property type="molecule type" value="Genomic_DNA"/>
</dbReference>
<dbReference type="SMART" id="SM00354">
    <property type="entry name" value="HTH_LACI"/>
    <property type="match status" value="1"/>
</dbReference>
<dbReference type="GO" id="GO:0003700">
    <property type="term" value="F:DNA-binding transcription factor activity"/>
    <property type="evidence" value="ECO:0007669"/>
    <property type="project" value="TreeGrafter"/>
</dbReference>
<dbReference type="Gene3D" id="1.10.260.40">
    <property type="entry name" value="lambda repressor-like DNA-binding domains"/>
    <property type="match status" value="1"/>
</dbReference>
<keyword evidence="1" id="KW-0805">Transcription regulation</keyword>
<keyword evidence="2 6" id="KW-0238">DNA-binding</keyword>
<dbReference type="PROSITE" id="PS50932">
    <property type="entry name" value="HTH_LACI_2"/>
    <property type="match status" value="1"/>
</dbReference>
<keyword evidence="3" id="KW-0804">Transcription</keyword>
<protein>
    <submittedName>
        <fullName evidence="6">LacI family DNA-binding transcriptional regulator</fullName>
    </submittedName>
</protein>
<evidence type="ECO:0000256" key="1">
    <source>
        <dbReference type="ARBA" id="ARBA00023015"/>
    </source>
</evidence>
<organism evidence="6 7">
    <name type="scientific">Temperatibacter marinus</name>
    <dbReference type="NCBI Taxonomy" id="1456591"/>
    <lineage>
        <taxon>Bacteria</taxon>
        <taxon>Pseudomonadati</taxon>
        <taxon>Pseudomonadota</taxon>
        <taxon>Alphaproteobacteria</taxon>
        <taxon>Kordiimonadales</taxon>
        <taxon>Temperatibacteraceae</taxon>
        <taxon>Temperatibacter</taxon>
    </lineage>
</organism>
<evidence type="ECO:0000259" key="5">
    <source>
        <dbReference type="PROSITE" id="PS50932"/>
    </source>
</evidence>
<dbReference type="RefSeq" id="WP_310799948.1">
    <property type="nucleotide sequence ID" value="NZ_CP123872.1"/>
</dbReference>
<proteinExistence type="predicted"/>
<dbReference type="PRINTS" id="PR00036">
    <property type="entry name" value="HTHLACI"/>
</dbReference>
<name>A0AA52EKC5_9PROT</name>
<dbReference type="InterPro" id="IPR046335">
    <property type="entry name" value="LacI/GalR-like_sensor"/>
</dbReference>
<dbReference type="AlphaFoldDB" id="A0AA52EKC5"/>
<dbReference type="PROSITE" id="PS00356">
    <property type="entry name" value="HTH_LACI_1"/>
    <property type="match status" value="1"/>
</dbReference>
<feature type="region of interest" description="Disordered" evidence="4">
    <location>
        <begin position="314"/>
        <end position="343"/>
    </location>
</feature>
<evidence type="ECO:0000313" key="6">
    <source>
        <dbReference type="EMBL" id="WND04084.1"/>
    </source>
</evidence>
<dbReference type="InterPro" id="IPR028082">
    <property type="entry name" value="Peripla_BP_I"/>
</dbReference>
<dbReference type="InterPro" id="IPR010982">
    <property type="entry name" value="Lambda_DNA-bd_dom_sf"/>
</dbReference>
<evidence type="ECO:0000256" key="3">
    <source>
        <dbReference type="ARBA" id="ARBA00023163"/>
    </source>
</evidence>
<reference evidence="6" key="1">
    <citation type="submission" date="2023-04" db="EMBL/GenBank/DDBJ databases">
        <title>Complete genome sequence of Temperatibacter marinus.</title>
        <authorList>
            <person name="Rong J.-C."/>
            <person name="Yi M.-L."/>
            <person name="Zhao Q."/>
        </authorList>
    </citation>
    <scope>NUCLEOTIDE SEQUENCE</scope>
    <source>
        <strain evidence="6">NBRC 110045</strain>
    </source>
</reference>
<sequence>MTKATIKDVAKLAEVSLKTVSRVINKEPSVSRTKVLIVEDAIKKLGYKPNLAARNLRSTKSYAVALVYDNPNPYYVIDMQNGALNACRDKGYGLQIHPCYSDDSSIAQDLVQLVKTADLAGLLLAPPISERADIISILRDNDVHYVGIVSGSKENDELSPCICVDDRQAAYEITDHLIKEGHTDIAFFWGEEIHKSSPERFSGYQDALKDHHIELKEEFIFEGEYSFESGMKNAEKLIALKQKPSALFCSNDEIAAGALTAFNAAGLTVPHDIAIAGFEDSPFSRHSSPPITTAKQATQSIAEAATNSLIHEIRPDARSKGEEKPKTIYSPSLIIRPSTTGKD</sequence>
<keyword evidence="7" id="KW-1185">Reference proteome</keyword>